<reference evidence="3 4" key="1">
    <citation type="submission" date="2018-08" db="EMBL/GenBank/DDBJ databases">
        <title>Genomic investigation of the strawberry pathogen Phytophthora fragariae indicates pathogenicity is determined by transcriptional variation in three key races.</title>
        <authorList>
            <person name="Adams T.M."/>
            <person name="Armitage A.D."/>
            <person name="Sobczyk M.K."/>
            <person name="Bates H.J."/>
            <person name="Dunwell J.M."/>
            <person name="Nellist C.F."/>
            <person name="Harrison R.J."/>
        </authorList>
    </citation>
    <scope>NUCLEOTIDE SEQUENCE [LARGE SCALE GENOMIC DNA]</scope>
    <source>
        <strain evidence="3 4">NOV-9</strain>
    </source>
</reference>
<evidence type="ECO:0000259" key="2">
    <source>
        <dbReference type="PROSITE" id="PS50157"/>
    </source>
</evidence>
<gene>
    <name evidence="3" type="ORF">PF009_g30886</name>
</gene>
<evidence type="ECO:0000256" key="1">
    <source>
        <dbReference type="PROSITE-ProRule" id="PRU00042"/>
    </source>
</evidence>
<dbReference type="InterPro" id="IPR013087">
    <property type="entry name" value="Znf_C2H2_type"/>
</dbReference>
<keyword evidence="1" id="KW-0479">Metal-binding</keyword>
<dbReference type="GO" id="GO:0008270">
    <property type="term" value="F:zinc ion binding"/>
    <property type="evidence" value="ECO:0007669"/>
    <property type="project" value="UniProtKB-KW"/>
</dbReference>
<comment type="caution">
    <text evidence="3">The sequence shown here is derived from an EMBL/GenBank/DDBJ whole genome shotgun (WGS) entry which is preliminary data.</text>
</comment>
<keyword evidence="1" id="KW-0862">Zinc</keyword>
<dbReference type="Proteomes" id="UP000429523">
    <property type="component" value="Unassembled WGS sequence"/>
</dbReference>
<dbReference type="AlphaFoldDB" id="A0A6A3DBA0"/>
<feature type="domain" description="C2H2-type" evidence="2">
    <location>
        <begin position="304"/>
        <end position="336"/>
    </location>
</feature>
<evidence type="ECO:0000313" key="4">
    <source>
        <dbReference type="Proteomes" id="UP000429523"/>
    </source>
</evidence>
<keyword evidence="1" id="KW-0863">Zinc-finger</keyword>
<protein>
    <recommendedName>
        <fullName evidence="2">C2H2-type domain-containing protein</fullName>
    </recommendedName>
</protein>
<name>A0A6A3DBA0_9STRA</name>
<proteinExistence type="predicted"/>
<organism evidence="3 4">
    <name type="scientific">Phytophthora fragariae</name>
    <dbReference type="NCBI Taxonomy" id="53985"/>
    <lineage>
        <taxon>Eukaryota</taxon>
        <taxon>Sar</taxon>
        <taxon>Stramenopiles</taxon>
        <taxon>Oomycota</taxon>
        <taxon>Peronosporomycetes</taxon>
        <taxon>Peronosporales</taxon>
        <taxon>Peronosporaceae</taxon>
        <taxon>Phytophthora</taxon>
    </lineage>
</organism>
<evidence type="ECO:0000313" key="3">
    <source>
        <dbReference type="EMBL" id="KAE8918802.1"/>
    </source>
</evidence>
<accession>A0A6A3DBA0</accession>
<sequence>MVYVSNITHPTNRKLIAKHYNVSTEDLTKHVSKDYKTDPKYRFYSGQHMESHLYEGIQPSEFYDKLEHVLSKQTNAFKVNVALGYDLISLSDENETRYFHPNLGNTYVFNTPVAVNSKADIRKKVISEIRSMELANKLNYPSSGYKVKAITGFKIYIYNRNHALGDSEAVIPKIIRENKHVINFPKTNNKCVFHCIAWHPLQDSKKDPRRIQAQVKEAFKRYCSFKGINYTLSLFKSVKPIDLLELDDIEDCFKISINVYTMDVESGKVECIRRSDKEYESMAILSYENHALYIKNIDMLQSKYQCPKCEMVFVSSDKLNNHKKNQCETVNIESFPAEPTIYRPPQNSIRSMMTKYSIKHIDHYIDHFIVYDFEAILKPTGIQHGQSTLFTNEHVPVSVSVADSLSGQVKCFVNDEPKSLLKDMFDYISKVSLKIQEYNVQKYEPLLKKIIKAHGFSGMEIPGLNPDKKYSVNDVDSWIKEGAI</sequence>
<dbReference type="EMBL" id="QXGF01005280">
    <property type="protein sequence ID" value="KAE8918802.1"/>
    <property type="molecule type" value="Genomic_DNA"/>
</dbReference>
<dbReference type="PROSITE" id="PS50157">
    <property type="entry name" value="ZINC_FINGER_C2H2_2"/>
    <property type="match status" value="1"/>
</dbReference>